<organism evidence="3 4">
    <name type="scientific">Candidatus Scatosoma pullistercoris</name>
    <dbReference type="NCBI Taxonomy" id="2840934"/>
    <lineage>
        <taxon>Bacteria</taxon>
        <taxon>Bacillati</taxon>
        <taxon>Bacillota</taxon>
        <taxon>Clostridia</taxon>
        <taxon>Candidatus Scatosoma</taxon>
    </lineage>
</organism>
<comment type="caution">
    <text evidence="3">The sequence shown here is derived from an EMBL/GenBank/DDBJ whole genome shotgun (WGS) entry which is preliminary data.</text>
</comment>
<sequence length="157" mass="16943">MKKEKKIAAELRGETARERLLWAARNSAEEVLGRFGTTSEGLTEERVLLSRETYGENTVSQGRKNSVFKRIFAAFVNPFTAILAALALVSAVTDIILAAPGERNYVTVVVIAAMVLVSGGLRFIQETRSGNAAAKLSQMIRTTACVERAGTGKAEIP</sequence>
<feature type="transmembrane region" description="Helical" evidence="1">
    <location>
        <begin position="71"/>
        <end position="99"/>
    </location>
</feature>
<keyword evidence="1" id="KW-0472">Membrane</keyword>
<gene>
    <name evidence="3" type="ORF">IAC57_04535</name>
</gene>
<dbReference type="SMART" id="SM00831">
    <property type="entry name" value="Cation_ATPase_N"/>
    <property type="match status" value="1"/>
</dbReference>
<proteinExistence type="predicted"/>
<protein>
    <submittedName>
        <fullName evidence="3">Magnesium-translocating P-type ATPase</fullName>
    </submittedName>
</protein>
<feature type="domain" description="Cation-transporting P-type ATPase N-terminal" evidence="2">
    <location>
        <begin position="21"/>
        <end position="95"/>
    </location>
</feature>
<dbReference type="AlphaFoldDB" id="A0A9D1MFN2"/>
<keyword evidence="1" id="KW-1133">Transmembrane helix</keyword>
<dbReference type="InterPro" id="IPR004014">
    <property type="entry name" value="ATPase_P-typ_cation-transptr_N"/>
</dbReference>
<dbReference type="InterPro" id="IPR023298">
    <property type="entry name" value="ATPase_P-typ_TM_dom_sf"/>
</dbReference>
<reference evidence="3" key="2">
    <citation type="journal article" date="2021" name="PeerJ">
        <title>Extensive microbial diversity within the chicken gut microbiome revealed by metagenomics and culture.</title>
        <authorList>
            <person name="Gilroy R."/>
            <person name="Ravi A."/>
            <person name="Getino M."/>
            <person name="Pursley I."/>
            <person name="Horton D.L."/>
            <person name="Alikhan N.F."/>
            <person name="Baker D."/>
            <person name="Gharbi K."/>
            <person name="Hall N."/>
            <person name="Watson M."/>
            <person name="Adriaenssens E.M."/>
            <person name="Foster-Nyarko E."/>
            <person name="Jarju S."/>
            <person name="Secka A."/>
            <person name="Antonio M."/>
            <person name="Oren A."/>
            <person name="Chaudhuri R.R."/>
            <person name="La Ragione R."/>
            <person name="Hildebrand F."/>
            <person name="Pallen M.J."/>
        </authorList>
    </citation>
    <scope>NUCLEOTIDE SEQUENCE</scope>
    <source>
        <strain evidence="3">11687</strain>
    </source>
</reference>
<evidence type="ECO:0000259" key="2">
    <source>
        <dbReference type="SMART" id="SM00831"/>
    </source>
</evidence>
<dbReference type="SUPFAM" id="SSF81665">
    <property type="entry name" value="Calcium ATPase, transmembrane domain M"/>
    <property type="match status" value="1"/>
</dbReference>
<feature type="non-terminal residue" evidence="3">
    <location>
        <position position="157"/>
    </location>
</feature>
<reference evidence="3" key="1">
    <citation type="submission" date="2020-10" db="EMBL/GenBank/DDBJ databases">
        <authorList>
            <person name="Gilroy R."/>
        </authorList>
    </citation>
    <scope>NUCLEOTIDE SEQUENCE</scope>
    <source>
        <strain evidence="3">11687</strain>
    </source>
</reference>
<evidence type="ECO:0000313" key="3">
    <source>
        <dbReference type="EMBL" id="HIU59351.1"/>
    </source>
</evidence>
<evidence type="ECO:0000313" key="4">
    <source>
        <dbReference type="Proteomes" id="UP000824081"/>
    </source>
</evidence>
<dbReference type="Pfam" id="PF00690">
    <property type="entry name" value="Cation_ATPase_N"/>
    <property type="match status" value="1"/>
</dbReference>
<accession>A0A9D1MFN2</accession>
<dbReference type="Proteomes" id="UP000824081">
    <property type="component" value="Unassembled WGS sequence"/>
</dbReference>
<dbReference type="EMBL" id="DVMZ01000121">
    <property type="protein sequence ID" value="HIU59351.1"/>
    <property type="molecule type" value="Genomic_DNA"/>
</dbReference>
<keyword evidence="1" id="KW-0812">Transmembrane</keyword>
<dbReference type="Gene3D" id="1.20.1110.10">
    <property type="entry name" value="Calcium-transporting ATPase, transmembrane domain"/>
    <property type="match status" value="1"/>
</dbReference>
<dbReference type="PANTHER" id="PTHR42861">
    <property type="entry name" value="CALCIUM-TRANSPORTING ATPASE"/>
    <property type="match status" value="1"/>
</dbReference>
<evidence type="ECO:0000256" key="1">
    <source>
        <dbReference type="SAM" id="Phobius"/>
    </source>
</evidence>
<name>A0A9D1MFN2_9FIRM</name>
<feature type="transmembrane region" description="Helical" evidence="1">
    <location>
        <begin position="105"/>
        <end position="124"/>
    </location>
</feature>
<dbReference type="Gene3D" id="2.70.150.10">
    <property type="entry name" value="Calcium-transporting ATPase, cytoplasmic transduction domain A"/>
    <property type="match status" value="1"/>
</dbReference>